<name>A0A0N5A9M4_9BILA</name>
<accession>A0A0N5A9M4</accession>
<dbReference type="GO" id="GO:0005634">
    <property type="term" value="C:nucleus"/>
    <property type="evidence" value="ECO:0007669"/>
    <property type="project" value="UniProtKB-SubCell"/>
</dbReference>
<dbReference type="GO" id="GO:0005975">
    <property type="term" value="P:carbohydrate metabolic process"/>
    <property type="evidence" value="ECO:0007669"/>
    <property type="project" value="InterPro"/>
</dbReference>
<dbReference type="CDD" id="cd05789">
    <property type="entry name" value="S1_Rrp4"/>
    <property type="match status" value="1"/>
</dbReference>
<dbReference type="NCBIfam" id="TIGR01198">
    <property type="entry name" value="pgl"/>
    <property type="match status" value="1"/>
</dbReference>
<dbReference type="InterPro" id="IPR036612">
    <property type="entry name" value="KH_dom_type_1_sf"/>
</dbReference>
<feature type="domain" description="RRP4 S1" evidence="10">
    <location>
        <begin position="51"/>
        <end position="123"/>
    </location>
</feature>
<evidence type="ECO:0000256" key="7">
    <source>
        <dbReference type="ARBA" id="ARBA00023242"/>
    </source>
</evidence>
<dbReference type="InterPro" id="IPR005900">
    <property type="entry name" value="6-phosphogluconolactonase_DevB"/>
</dbReference>
<evidence type="ECO:0000259" key="8">
    <source>
        <dbReference type="Pfam" id="PF01182"/>
    </source>
</evidence>
<dbReference type="CDD" id="cd22525">
    <property type="entry name" value="KH-I_Rrp4_eukar"/>
    <property type="match status" value="1"/>
</dbReference>
<dbReference type="GO" id="GO:0006364">
    <property type="term" value="P:rRNA processing"/>
    <property type="evidence" value="ECO:0007669"/>
    <property type="project" value="UniProtKB-KW"/>
</dbReference>
<keyword evidence="11" id="KW-1185">Reference proteome</keyword>
<dbReference type="PANTHER" id="PTHR11054:SF0">
    <property type="entry name" value="6-PHOSPHOGLUCONOLACTONASE"/>
    <property type="match status" value="1"/>
</dbReference>
<protein>
    <submittedName>
        <fullName evidence="12">Ribosomal RNA-processing protein 4</fullName>
    </submittedName>
</protein>
<evidence type="ECO:0000256" key="5">
    <source>
        <dbReference type="ARBA" id="ARBA00022835"/>
    </source>
</evidence>
<dbReference type="SUPFAM" id="SSF54791">
    <property type="entry name" value="Eukaryotic type KH-domain (KH-domain type I)"/>
    <property type="match status" value="1"/>
</dbReference>
<comment type="similarity">
    <text evidence="2">Belongs to the RRP4 family.</text>
</comment>
<evidence type="ECO:0000313" key="11">
    <source>
        <dbReference type="Proteomes" id="UP000046393"/>
    </source>
</evidence>
<dbReference type="PANTHER" id="PTHR11054">
    <property type="entry name" value="6-PHOSPHOGLUCONOLACTONASE"/>
    <property type="match status" value="1"/>
</dbReference>
<evidence type="ECO:0000259" key="9">
    <source>
        <dbReference type="Pfam" id="PF15985"/>
    </source>
</evidence>
<comment type="similarity">
    <text evidence="3">Belongs to the glucosamine/galactosamine-6-phosphate isomerase family. 6-phosphogluconolactonase subfamily.</text>
</comment>
<dbReference type="Pfam" id="PF15985">
    <property type="entry name" value="KH_6"/>
    <property type="match status" value="1"/>
</dbReference>
<dbReference type="Pfam" id="PF01182">
    <property type="entry name" value="Glucosamine_iso"/>
    <property type="match status" value="1"/>
</dbReference>
<dbReference type="Gene3D" id="2.40.50.140">
    <property type="entry name" value="Nucleic acid-binding proteins"/>
    <property type="match status" value="1"/>
</dbReference>
<dbReference type="InterPro" id="IPR048565">
    <property type="entry name" value="S1_RRP4"/>
</dbReference>
<dbReference type="InterPro" id="IPR037171">
    <property type="entry name" value="NagB/RpiA_transferase-like"/>
</dbReference>
<dbReference type="WBParaSite" id="SMUV_0000080601-mRNA-1">
    <property type="protein sequence ID" value="SMUV_0000080601-mRNA-1"/>
    <property type="gene ID" value="SMUV_0000080601"/>
</dbReference>
<dbReference type="SUPFAM" id="SSF50249">
    <property type="entry name" value="Nucleic acid-binding proteins"/>
    <property type="match status" value="1"/>
</dbReference>
<evidence type="ECO:0000256" key="1">
    <source>
        <dbReference type="ARBA" id="ARBA00004123"/>
    </source>
</evidence>
<evidence type="ECO:0000256" key="2">
    <source>
        <dbReference type="ARBA" id="ARBA00009155"/>
    </source>
</evidence>
<dbReference type="GO" id="GO:0003723">
    <property type="term" value="F:RNA binding"/>
    <property type="evidence" value="ECO:0007669"/>
    <property type="project" value="UniProtKB-KW"/>
</dbReference>
<dbReference type="InterPro" id="IPR004088">
    <property type="entry name" value="KH_dom_type_1"/>
</dbReference>
<evidence type="ECO:0000259" key="10">
    <source>
        <dbReference type="Pfam" id="PF21266"/>
    </source>
</evidence>
<feature type="domain" description="K Homology" evidence="9">
    <location>
        <begin position="145"/>
        <end position="183"/>
    </location>
</feature>
<keyword evidence="4" id="KW-0698">rRNA processing</keyword>
<evidence type="ECO:0000256" key="3">
    <source>
        <dbReference type="ARBA" id="ARBA00010662"/>
    </source>
</evidence>
<proteinExistence type="inferred from homology"/>
<keyword evidence="5" id="KW-0271">Exosome</keyword>
<keyword evidence="7" id="KW-0539">Nucleus</keyword>
<dbReference type="AlphaFoldDB" id="A0A0N5A9M4"/>
<dbReference type="Pfam" id="PF21266">
    <property type="entry name" value="S1_RRP4"/>
    <property type="match status" value="1"/>
</dbReference>
<dbReference type="GO" id="GO:0006098">
    <property type="term" value="P:pentose-phosphate shunt"/>
    <property type="evidence" value="ECO:0007669"/>
    <property type="project" value="InterPro"/>
</dbReference>
<evidence type="ECO:0000256" key="4">
    <source>
        <dbReference type="ARBA" id="ARBA00022552"/>
    </source>
</evidence>
<dbReference type="InterPro" id="IPR039104">
    <property type="entry name" value="6PGL"/>
</dbReference>
<dbReference type="Gene3D" id="3.40.50.1360">
    <property type="match status" value="1"/>
</dbReference>
<evidence type="ECO:0000313" key="12">
    <source>
        <dbReference type="WBParaSite" id="SMUV_0000080601-mRNA-1"/>
    </source>
</evidence>
<dbReference type="CDD" id="cd01400">
    <property type="entry name" value="6PGL"/>
    <property type="match status" value="1"/>
</dbReference>
<dbReference type="FunFam" id="2.40.50.140:FF:000038">
    <property type="entry name" value="Exosome complex component RRP4"/>
    <property type="match status" value="1"/>
</dbReference>
<dbReference type="InterPro" id="IPR012340">
    <property type="entry name" value="NA-bd_OB-fold"/>
</dbReference>
<dbReference type="InterPro" id="IPR006148">
    <property type="entry name" value="Glc/Gal-6P_isomerase"/>
</dbReference>
<comment type="subcellular location">
    <subcellularLocation>
        <location evidence="1">Nucleus</location>
    </subcellularLocation>
</comment>
<keyword evidence="6" id="KW-0694">RNA-binding</keyword>
<dbReference type="SUPFAM" id="SSF110324">
    <property type="entry name" value="Ribosomal L27 protein-like"/>
    <property type="match status" value="1"/>
</dbReference>
<dbReference type="STRING" id="451379.A0A0N5A9M4"/>
<dbReference type="GO" id="GO:0000178">
    <property type="term" value="C:exosome (RNase complex)"/>
    <property type="evidence" value="ECO:0007669"/>
    <property type="project" value="UniProtKB-KW"/>
</dbReference>
<dbReference type="Gene3D" id="2.40.50.100">
    <property type="match status" value="1"/>
</dbReference>
<sequence length="514" mass="57313">MFGWSEAWFLLNFVNCRGHGTYFDGSQLIASVAGAVFQVNKLISVQPIKSRYNGEIGDVVIGRIVEVQQKRWKVDTNSRLYSTLMLSSVNLPGGELRRKSVEDELMMREYLKEGDLISAEVQKVSADGQMQLHTRNLRYGKLSQGTFIKVLPYLIKRRKSHFHTMPHGASIILGRNGYIWVSTVISEEEGLTGGYAQNLDEVVPLETRTVIARYTNCINLLAKHQISLYDTSIILAYEASLGYEVKDLLKSDVTSEIAYEVQQQLLKKMAEAHVVVSKNDSELRCNIASVLMDVIRNALKERGRAIIGLSGGSMPKILTPIIMGETSVDWNLVKFFAVDERLVPLNDGDSNTGAYLKLLPKQFANSFIQCGPIEDGIQCAKNYASALIDLQPPMLNGIPRFDILLLGHGPDGHTCSLFPNHRLLRVREFRLLVNTTDLVVYVNDSPKPPLRRITITLPVVCNARNIAFISTGEGKADIVKSILKDHDKSLPSVLAKPTSGELYWFLDTSSAMKL</sequence>
<dbReference type="SUPFAM" id="SSF100950">
    <property type="entry name" value="NagB/RpiA/CoA transferase-like"/>
    <property type="match status" value="1"/>
</dbReference>
<dbReference type="GO" id="GO:0017057">
    <property type="term" value="F:6-phosphogluconolactonase activity"/>
    <property type="evidence" value="ECO:0007669"/>
    <property type="project" value="InterPro"/>
</dbReference>
<reference evidence="12" key="1">
    <citation type="submission" date="2017-02" db="UniProtKB">
        <authorList>
            <consortium name="WormBaseParasite"/>
        </authorList>
    </citation>
    <scope>IDENTIFICATION</scope>
</reference>
<organism evidence="11 12">
    <name type="scientific">Syphacia muris</name>
    <dbReference type="NCBI Taxonomy" id="451379"/>
    <lineage>
        <taxon>Eukaryota</taxon>
        <taxon>Metazoa</taxon>
        <taxon>Ecdysozoa</taxon>
        <taxon>Nematoda</taxon>
        <taxon>Chromadorea</taxon>
        <taxon>Rhabditida</taxon>
        <taxon>Spirurina</taxon>
        <taxon>Oxyuridomorpha</taxon>
        <taxon>Oxyuroidea</taxon>
        <taxon>Oxyuridae</taxon>
        <taxon>Syphacia</taxon>
    </lineage>
</organism>
<dbReference type="Proteomes" id="UP000046393">
    <property type="component" value="Unplaced"/>
</dbReference>
<evidence type="ECO:0000256" key="6">
    <source>
        <dbReference type="ARBA" id="ARBA00022884"/>
    </source>
</evidence>
<feature type="domain" description="Glucosamine/galactosamine-6-phosphate isomerase" evidence="8">
    <location>
        <begin position="281"/>
        <end position="504"/>
    </location>
</feature>